<dbReference type="EMBL" id="CP107716">
    <property type="protein sequence ID" value="UYQ70565.1"/>
    <property type="molecule type" value="Genomic_DNA"/>
</dbReference>
<evidence type="ECO:0000256" key="8">
    <source>
        <dbReference type="ARBA" id="ARBA00023012"/>
    </source>
</evidence>
<comment type="catalytic activity">
    <reaction evidence="1">
        <text>ATP + protein L-histidine = ADP + protein N-phospho-L-histidine.</text>
        <dbReference type="EC" id="2.7.13.3"/>
    </reaction>
</comment>
<dbReference type="CDD" id="cd00130">
    <property type="entry name" value="PAS"/>
    <property type="match status" value="1"/>
</dbReference>
<dbReference type="PRINTS" id="PR00344">
    <property type="entry name" value="BCTRLSENSOR"/>
</dbReference>
<accession>A0ABY6ILE6</accession>
<dbReference type="InterPro" id="IPR005467">
    <property type="entry name" value="His_kinase_dom"/>
</dbReference>
<evidence type="ECO:0000256" key="5">
    <source>
        <dbReference type="ARBA" id="ARBA00022741"/>
    </source>
</evidence>
<evidence type="ECO:0000256" key="3">
    <source>
        <dbReference type="ARBA" id="ARBA00022553"/>
    </source>
</evidence>
<proteinExistence type="predicted"/>
<evidence type="ECO:0000313" key="11">
    <source>
        <dbReference type="Proteomes" id="UP001163882"/>
    </source>
</evidence>
<dbReference type="RefSeq" id="WP_264224256.1">
    <property type="nucleotide sequence ID" value="NZ_CP107716.1"/>
</dbReference>
<keyword evidence="4" id="KW-0808">Transferase</keyword>
<dbReference type="InterPro" id="IPR000014">
    <property type="entry name" value="PAS"/>
</dbReference>
<protein>
    <recommendedName>
        <fullName evidence="2">histidine kinase</fullName>
        <ecNumber evidence="2">2.7.13.3</ecNumber>
    </recommendedName>
</protein>
<name>A0ABY6ILE6_9HYPH</name>
<evidence type="ECO:0000259" key="9">
    <source>
        <dbReference type="PROSITE" id="PS50109"/>
    </source>
</evidence>
<dbReference type="Pfam" id="PF02518">
    <property type="entry name" value="HATPase_c"/>
    <property type="match status" value="1"/>
</dbReference>
<dbReference type="Pfam" id="PF00989">
    <property type="entry name" value="PAS"/>
    <property type="match status" value="1"/>
</dbReference>
<evidence type="ECO:0000256" key="2">
    <source>
        <dbReference type="ARBA" id="ARBA00012438"/>
    </source>
</evidence>
<dbReference type="EC" id="2.7.13.3" evidence="2"/>
<dbReference type="InterPro" id="IPR004358">
    <property type="entry name" value="Sig_transdc_His_kin-like_C"/>
</dbReference>
<evidence type="ECO:0000256" key="6">
    <source>
        <dbReference type="ARBA" id="ARBA00022777"/>
    </source>
</evidence>
<dbReference type="SMART" id="SM00388">
    <property type="entry name" value="HisKA"/>
    <property type="match status" value="1"/>
</dbReference>
<keyword evidence="5" id="KW-0547">Nucleotide-binding</keyword>
<keyword evidence="3" id="KW-0597">Phosphoprotein</keyword>
<reference evidence="10" key="1">
    <citation type="submission" date="2022-10" db="EMBL/GenBank/DDBJ databases">
        <title>YIM 151497 complete genome.</title>
        <authorList>
            <person name="Chen X."/>
        </authorList>
    </citation>
    <scope>NUCLEOTIDE SEQUENCE</scope>
    <source>
        <strain evidence="10">YIM 151497</strain>
    </source>
</reference>
<keyword evidence="8" id="KW-0902">Two-component regulatory system</keyword>
<dbReference type="SMART" id="SM00091">
    <property type="entry name" value="PAS"/>
    <property type="match status" value="1"/>
</dbReference>
<sequence>MSALMELDLHASILQSLPQPVIVCAQDGSITFANYAAEAFFHASASILTRQKLSDFIAFGSPILGLIESVASRLAPMIEYRVQVGTARVIEDRVADVYASPIPEMPGHVTLIFQERTMADKIDRQLVSRGAARSVTGLAAMLAHEIKNPLSGIRGASQLLEQSAVGDDRALARLIRDETDRIVDLVDRMEVFGDERPVERTPINIHVILERVKLLASNGVAKGIAFSEDYDPSLPPVLGDRDQLIQIFLNLIKNAAEALDRTSKAEIKIMTAFRPGIRISVSGNSNRVSLPLEIVIEDNGPGVPSDILPFLFDPFVTTKLSGSGLGLALVAKIVGDHGGVIDCDSKPGRTRFRILLPVAQKTDISQAEDQD</sequence>
<dbReference type="InterPro" id="IPR003661">
    <property type="entry name" value="HisK_dim/P_dom"/>
</dbReference>
<dbReference type="GO" id="GO:0005524">
    <property type="term" value="F:ATP binding"/>
    <property type="evidence" value="ECO:0007669"/>
    <property type="project" value="UniProtKB-KW"/>
</dbReference>
<evidence type="ECO:0000256" key="1">
    <source>
        <dbReference type="ARBA" id="ARBA00000085"/>
    </source>
</evidence>
<keyword evidence="6" id="KW-0418">Kinase</keyword>
<dbReference type="InterPro" id="IPR036097">
    <property type="entry name" value="HisK_dim/P_sf"/>
</dbReference>
<keyword evidence="11" id="KW-1185">Reference proteome</keyword>
<dbReference type="SUPFAM" id="SSF55785">
    <property type="entry name" value="PYP-like sensor domain (PAS domain)"/>
    <property type="match status" value="1"/>
</dbReference>
<dbReference type="InterPro" id="IPR003594">
    <property type="entry name" value="HATPase_dom"/>
</dbReference>
<dbReference type="Gene3D" id="3.30.450.20">
    <property type="entry name" value="PAS domain"/>
    <property type="match status" value="1"/>
</dbReference>
<keyword evidence="7 10" id="KW-0067">ATP-binding</keyword>
<dbReference type="SUPFAM" id="SSF47384">
    <property type="entry name" value="Homodimeric domain of signal transducing histidine kinase"/>
    <property type="match status" value="1"/>
</dbReference>
<dbReference type="PROSITE" id="PS50109">
    <property type="entry name" value="HIS_KIN"/>
    <property type="match status" value="1"/>
</dbReference>
<dbReference type="InterPro" id="IPR035965">
    <property type="entry name" value="PAS-like_dom_sf"/>
</dbReference>
<evidence type="ECO:0000313" key="10">
    <source>
        <dbReference type="EMBL" id="UYQ70565.1"/>
    </source>
</evidence>
<evidence type="ECO:0000256" key="4">
    <source>
        <dbReference type="ARBA" id="ARBA00022679"/>
    </source>
</evidence>
<dbReference type="InterPro" id="IPR036890">
    <property type="entry name" value="HATPase_C_sf"/>
</dbReference>
<gene>
    <name evidence="10" type="ORF">OF122_10775</name>
</gene>
<dbReference type="PANTHER" id="PTHR43065">
    <property type="entry name" value="SENSOR HISTIDINE KINASE"/>
    <property type="match status" value="1"/>
</dbReference>
<organism evidence="10 11">
    <name type="scientific">Pelagibacterium flavum</name>
    <dbReference type="NCBI Taxonomy" id="2984530"/>
    <lineage>
        <taxon>Bacteria</taxon>
        <taxon>Pseudomonadati</taxon>
        <taxon>Pseudomonadota</taxon>
        <taxon>Alphaproteobacteria</taxon>
        <taxon>Hyphomicrobiales</taxon>
        <taxon>Devosiaceae</taxon>
        <taxon>Pelagibacterium</taxon>
    </lineage>
</organism>
<dbReference type="Gene3D" id="1.10.287.130">
    <property type="match status" value="1"/>
</dbReference>
<dbReference type="SMART" id="SM00387">
    <property type="entry name" value="HATPase_c"/>
    <property type="match status" value="1"/>
</dbReference>
<dbReference type="CDD" id="cd00082">
    <property type="entry name" value="HisKA"/>
    <property type="match status" value="1"/>
</dbReference>
<dbReference type="Gene3D" id="3.30.565.10">
    <property type="entry name" value="Histidine kinase-like ATPase, C-terminal domain"/>
    <property type="match status" value="1"/>
</dbReference>
<evidence type="ECO:0000256" key="7">
    <source>
        <dbReference type="ARBA" id="ARBA00022840"/>
    </source>
</evidence>
<dbReference type="SUPFAM" id="SSF55874">
    <property type="entry name" value="ATPase domain of HSP90 chaperone/DNA topoisomerase II/histidine kinase"/>
    <property type="match status" value="1"/>
</dbReference>
<dbReference type="Proteomes" id="UP001163882">
    <property type="component" value="Chromosome"/>
</dbReference>
<dbReference type="Pfam" id="PF00512">
    <property type="entry name" value="HisKA"/>
    <property type="match status" value="1"/>
</dbReference>
<dbReference type="PANTHER" id="PTHR43065:SF10">
    <property type="entry name" value="PEROXIDE STRESS-ACTIVATED HISTIDINE KINASE MAK3"/>
    <property type="match status" value="1"/>
</dbReference>
<dbReference type="InterPro" id="IPR013767">
    <property type="entry name" value="PAS_fold"/>
</dbReference>
<feature type="domain" description="Histidine kinase" evidence="9">
    <location>
        <begin position="141"/>
        <end position="360"/>
    </location>
</feature>